<name>A0A370BHV4_9ACTN</name>
<keyword evidence="2" id="KW-1185">Reference proteome</keyword>
<dbReference type="EMBL" id="QQNA01000035">
    <property type="protein sequence ID" value="RDG38965.1"/>
    <property type="molecule type" value="Genomic_DNA"/>
</dbReference>
<sequence length="65" mass="7254">MAKKEEVYGLCHSGWGRSGRRCDEGARIVTVSAVSVAGYLRDPLRPCGLRPMPRVRARPKHFSKT</sequence>
<comment type="caution">
    <text evidence="1">The sequence shown here is derived from an EMBL/GenBank/DDBJ whole genome shotgun (WGS) entry which is preliminary data.</text>
</comment>
<dbReference type="Proteomes" id="UP000253741">
    <property type="component" value="Unassembled WGS sequence"/>
</dbReference>
<evidence type="ECO:0000313" key="1">
    <source>
        <dbReference type="EMBL" id="RDG38965.1"/>
    </source>
</evidence>
<protein>
    <submittedName>
        <fullName evidence="1">Uncharacterized protein</fullName>
    </submittedName>
</protein>
<accession>A0A370BHV4</accession>
<dbReference type="AlphaFoldDB" id="A0A370BHV4"/>
<reference evidence="1 2" key="1">
    <citation type="submission" date="2018-07" db="EMBL/GenBank/DDBJ databases">
        <title>Streptomyces species from bats.</title>
        <authorList>
            <person name="Dunlap C."/>
        </authorList>
    </citation>
    <scope>NUCLEOTIDE SEQUENCE [LARGE SCALE GENOMIC DNA]</scope>
    <source>
        <strain evidence="1 2">AC230</strain>
    </source>
</reference>
<gene>
    <name evidence="1" type="ORF">DVH02_06355</name>
</gene>
<proteinExistence type="predicted"/>
<evidence type="ECO:0000313" key="2">
    <source>
        <dbReference type="Proteomes" id="UP000253741"/>
    </source>
</evidence>
<organism evidence="1 2">
    <name type="scientific">Streptomyces corynorhini</name>
    <dbReference type="NCBI Taxonomy" id="2282652"/>
    <lineage>
        <taxon>Bacteria</taxon>
        <taxon>Bacillati</taxon>
        <taxon>Actinomycetota</taxon>
        <taxon>Actinomycetes</taxon>
        <taxon>Kitasatosporales</taxon>
        <taxon>Streptomycetaceae</taxon>
        <taxon>Streptomyces</taxon>
    </lineage>
</organism>